<proteinExistence type="predicted"/>
<keyword evidence="1" id="KW-1133">Transmembrane helix</keyword>
<dbReference type="GeneID" id="300943380"/>
<sequence length="412" mass="47164">MSQAKSIAIWCKTEDDKLSFLNEKMQMHVNYWHFSYEKRGAITRLFNFFKRTNRRSSRDTPDFIDIGLMLPLAESLDSVSIYLPFLASISDIEDISPLLSNYEVAGAIFNENLKVDPGKPEEQHCFSLIKNGNELCRIRKFAKNQSNIIAESSLISCEEIETGEGSVLTLKKEAFSAFRASGSLAYYRFRVALEGNDKQVFLRGIDPKDKLFKSSYEKTEFIDFRINEFRLLPQLVQRKIVDEQKCTALPMNRIDFLLAVNLVADITGARKEFHKSRFLEPLLWKDYFKGNHEYVAELITRGMLVYHWKKVRNTVSEPNESFNDFVAFVKLKVNLSSTSTILKYMTIAFLVGLLGSLIGSFIYTGPEGITSAKEKWSLWLQPNTVDIAIPLSKNVEEKEEMPQSVSASETIN</sequence>
<gene>
    <name evidence="2" type="ORF">PNIG_b0115</name>
</gene>
<accession>A0AAC9ULD5</accession>
<dbReference type="KEGG" id="png:PNIG_b0115"/>
<feature type="transmembrane region" description="Helical" evidence="1">
    <location>
        <begin position="341"/>
        <end position="363"/>
    </location>
</feature>
<evidence type="ECO:0000256" key="1">
    <source>
        <dbReference type="SAM" id="Phobius"/>
    </source>
</evidence>
<evidence type="ECO:0000313" key="3">
    <source>
        <dbReference type="Proteomes" id="UP000198329"/>
    </source>
</evidence>
<dbReference type="Proteomes" id="UP000198329">
    <property type="component" value="Chromosome II"/>
</dbReference>
<dbReference type="AlphaFoldDB" id="A0AAC9ULD5"/>
<keyword evidence="3" id="KW-1185">Reference proteome</keyword>
<organism evidence="2 3">
    <name type="scientific">Pseudoalteromonas nigrifaciens</name>
    <dbReference type="NCBI Taxonomy" id="28109"/>
    <lineage>
        <taxon>Bacteria</taxon>
        <taxon>Pseudomonadati</taxon>
        <taxon>Pseudomonadota</taxon>
        <taxon>Gammaproteobacteria</taxon>
        <taxon>Alteromonadales</taxon>
        <taxon>Pseudoalteromonadaceae</taxon>
        <taxon>Pseudoalteromonas</taxon>
    </lineage>
</organism>
<keyword evidence="1" id="KW-0812">Transmembrane</keyword>
<keyword evidence="1" id="KW-0472">Membrane</keyword>
<name>A0AAC9ULD5_9GAMM</name>
<dbReference type="EMBL" id="CP011037">
    <property type="protein sequence ID" value="ASM55763.1"/>
    <property type="molecule type" value="Genomic_DNA"/>
</dbReference>
<reference evidence="2 3" key="1">
    <citation type="submission" date="2015-03" db="EMBL/GenBank/DDBJ databases">
        <authorList>
            <person name="Xie B.-B."/>
            <person name="Rong J.-C."/>
            <person name="Qin Q.-L."/>
            <person name="Zhang Y.-Z."/>
        </authorList>
    </citation>
    <scope>NUCLEOTIDE SEQUENCE [LARGE SCALE GENOMIC DNA]</scope>
    <source>
        <strain evidence="2 3">KMM 661</strain>
    </source>
</reference>
<dbReference type="RefSeq" id="WP_089369047.1">
    <property type="nucleotide sequence ID" value="NZ_BJXZ01000022.1"/>
</dbReference>
<protein>
    <submittedName>
        <fullName evidence="2">Uncharacterized protein</fullName>
    </submittedName>
</protein>
<evidence type="ECO:0000313" key="2">
    <source>
        <dbReference type="EMBL" id="ASM55763.1"/>
    </source>
</evidence>